<organism evidence="1 2">
    <name type="scientific">Lysobacter enzymogenes</name>
    <dbReference type="NCBI Taxonomy" id="69"/>
    <lineage>
        <taxon>Bacteria</taxon>
        <taxon>Pseudomonadati</taxon>
        <taxon>Pseudomonadota</taxon>
        <taxon>Gammaproteobacteria</taxon>
        <taxon>Lysobacterales</taxon>
        <taxon>Lysobacteraceae</taxon>
        <taxon>Lysobacter</taxon>
    </lineage>
</organism>
<reference evidence="1 2" key="1">
    <citation type="submission" date="2015-11" db="EMBL/GenBank/DDBJ databases">
        <title>Genome sequences of Lysobacter enzymogenes strain C3 and Lysobacter antibioticus ATCC 29479.</title>
        <authorList>
            <person name="Kobayashi D.Y."/>
        </authorList>
    </citation>
    <scope>NUCLEOTIDE SEQUENCE [LARGE SCALE GENOMIC DNA]</scope>
    <source>
        <strain evidence="1 2">C3</strain>
    </source>
</reference>
<accession>A0A0S2DEN7</accession>
<proteinExistence type="predicted"/>
<protein>
    <submittedName>
        <fullName evidence="1">Uncharacterized protein</fullName>
    </submittedName>
</protein>
<dbReference type="Proteomes" id="UP000061569">
    <property type="component" value="Chromosome"/>
</dbReference>
<dbReference type="RefSeq" id="WP_057947031.1">
    <property type="nucleotide sequence ID" value="NZ_CP067396.1"/>
</dbReference>
<sequence>MELRLLKAGRRRAHLAALAAAVFGFAASLGATAAVDRCHQCYTDLLLPCQANTPNATPSCWVQYRACLTANRCQIVIEP</sequence>
<evidence type="ECO:0000313" key="2">
    <source>
        <dbReference type="Proteomes" id="UP000061569"/>
    </source>
</evidence>
<gene>
    <name evidence="1" type="ORF">GLE_1760</name>
</gene>
<dbReference type="EMBL" id="CP013140">
    <property type="protein sequence ID" value="ALN57115.1"/>
    <property type="molecule type" value="Genomic_DNA"/>
</dbReference>
<dbReference type="KEGG" id="lez:GLE_1760"/>
<dbReference type="AlphaFoldDB" id="A0A0S2DEN7"/>
<name>A0A0S2DEN7_LYSEN</name>
<dbReference type="STRING" id="69.GLE_1760"/>
<dbReference type="OrthoDB" id="6028135at2"/>
<dbReference type="PATRIC" id="fig|69.6.peg.1736"/>
<evidence type="ECO:0000313" key="1">
    <source>
        <dbReference type="EMBL" id="ALN57115.1"/>
    </source>
</evidence>